<feature type="transmembrane region" description="Helical" evidence="7">
    <location>
        <begin position="40"/>
        <end position="57"/>
    </location>
</feature>
<evidence type="ECO:0000313" key="10">
    <source>
        <dbReference type="Proteomes" id="UP000288079"/>
    </source>
</evidence>
<keyword evidence="5 7" id="KW-1133">Transmembrane helix</keyword>
<dbReference type="GO" id="GO:0005886">
    <property type="term" value="C:plasma membrane"/>
    <property type="evidence" value="ECO:0007669"/>
    <property type="project" value="UniProtKB-SubCell"/>
</dbReference>
<gene>
    <name evidence="9" type="ORF">KGMB02408_38900</name>
</gene>
<proteinExistence type="predicted"/>
<dbReference type="InterPro" id="IPR058130">
    <property type="entry name" value="PEA_transf_C"/>
</dbReference>
<dbReference type="GO" id="GO:0009244">
    <property type="term" value="P:lipopolysaccharide core region biosynthetic process"/>
    <property type="evidence" value="ECO:0007669"/>
    <property type="project" value="TreeGrafter"/>
</dbReference>
<dbReference type="InterPro" id="IPR040423">
    <property type="entry name" value="PEA_transferase"/>
</dbReference>
<evidence type="ECO:0000256" key="1">
    <source>
        <dbReference type="ARBA" id="ARBA00004651"/>
    </source>
</evidence>
<dbReference type="CDD" id="cd16017">
    <property type="entry name" value="LptA"/>
    <property type="match status" value="1"/>
</dbReference>
<feature type="domain" description="Sulfatase N-terminal" evidence="8">
    <location>
        <begin position="228"/>
        <end position="513"/>
    </location>
</feature>
<evidence type="ECO:0000256" key="6">
    <source>
        <dbReference type="ARBA" id="ARBA00023136"/>
    </source>
</evidence>
<feature type="transmembrane region" description="Helical" evidence="7">
    <location>
        <begin position="16"/>
        <end position="34"/>
    </location>
</feature>
<keyword evidence="10" id="KW-1185">Reference proteome</keyword>
<accession>A0A401LZP2</accession>
<evidence type="ECO:0000313" key="9">
    <source>
        <dbReference type="EMBL" id="GCB36945.1"/>
    </source>
</evidence>
<evidence type="ECO:0000256" key="5">
    <source>
        <dbReference type="ARBA" id="ARBA00022989"/>
    </source>
</evidence>
<dbReference type="PANTHER" id="PTHR30443:SF0">
    <property type="entry name" value="PHOSPHOETHANOLAMINE TRANSFERASE EPTA"/>
    <property type="match status" value="1"/>
</dbReference>
<evidence type="ECO:0000259" key="8">
    <source>
        <dbReference type="Pfam" id="PF00884"/>
    </source>
</evidence>
<dbReference type="SUPFAM" id="SSF53649">
    <property type="entry name" value="Alkaline phosphatase-like"/>
    <property type="match status" value="1"/>
</dbReference>
<evidence type="ECO:0000256" key="7">
    <source>
        <dbReference type="SAM" id="Phobius"/>
    </source>
</evidence>
<dbReference type="RefSeq" id="WP_125042415.1">
    <property type="nucleotide sequence ID" value="NZ_BHWB01000017.1"/>
</dbReference>
<dbReference type="EMBL" id="BHWB01000017">
    <property type="protein sequence ID" value="GCB36945.1"/>
    <property type="molecule type" value="Genomic_DNA"/>
</dbReference>
<dbReference type="InterPro" id="IPR000917">
    <property type="entry name" value="Sulfatase_N"/>
</dbReference>
<keyword evidence="6 7" id="KW-0472">Membrane</keyword>
<keyword evidence="3" id="KW-0808">Transferase</keyword>
<keyword evidence="2" id="KW-1003">Cell membrane</keyword>
<dbReference type="PANTHER" id="PTHR30443">
    <property type="entry name" value="INNER MEMBRANE PROTEIN"/>
    <property type="match status" value="1"/>
</dbReference>
<dbReference type="GO" id="GO:0016776">
    <property type="term" value="F:phosphotransferase activity, phosphate group as acceptor"/>
    <property type="evidence" value="ECO:0007669"/>
    <property type="project" value="TreeGrafter"/>
</dbReference>
<reference evidence="9 10" key="1">
    <citation type="submission" date="2018-10" db="EMBL/GenBank/DDBJ databases">
        <title>Draft Genome Sequence of Bacteroides sp. KCTC 15687.</title>
        <authorList>
            <person name="Yu S.Y."/>
            <person name="Kim J.S."/>
            <person name="Oh B.S."/>
            <person name="Park S.H."/>
            <person name="Kang S.W."/>
            <person name="Park J.E."/>
            <person name="Choi S.H."/>
            <person name="Han K.I."/>
            <person name="Lee K.C."/>
            <person name="Eom M.K."/>
            <person name="Suh M.K."/>
            <person name="Lee D.H."/>
            <person name="Yoon H."/>
            <person name="Kim B."/>
            <person name="Yang S.J."/>
            <person name="Lee J.S."/>
            <person name="Lee J.H."/>
        </authorList>
    </citation>
    <scope>NUCLEOTIDE SEQUENCE [LARGE SCALE GENOMIC DNA]</scope>
    <source>
        <strain evidence="9 10">KCTC 15687</strain>
    </source>
</reference>
<keyword evidence="4 7" id="KW-0812">Transmembrane</keyword>
<dbReference type="InterPro" id="IPR017850">
    <property type="entry name" value="Alkaline_phosphatase_core_sf"/>
</dbReference>
<feature type="transmembrane region" description="Helical" evidence="7">
    <location>
        <begin position="115"/>
        <end position="139"/>
    </location>
</feature>
<comment type="caution">
    <text evidence="9">The sequence shown here is derived from an EMBL/GenBank/DDBJ whole genome shotgun (WGS) entry which is preliminary data.</text>
</comment>
<evidence type="ECO:0000256" key="2">
    <source>
        <dbReference type="ARBA" id="ARBA00022475"/>
    </source>
</evidence>
<evidence type="ECO:0000256" key="3">
    <source>
        <dbReference type="ARBA" id="ARBA00022679"/>
    </source>
</evidence>
<name>A0A401LZP2_9BACE</name>
<feature type="transmembrane region" description="Helical" evidence="7">
    <location>
        <begin position="69"/>
        <end position="95"/>
    </location>
</feature>
<dbReference type="Proteomes" id="UP000288079">
    <property type="component" value="Unassembled WGS sequence"/>
</dbReference>
<feature type="transmembrane region" description="Helical" evidence="7">
    <location>
        <begin position="155"/>
        <end position="172"/>
    </location>
</feature>
<organism evidence="9 10">
    <name type="scientific">Bacteroides faecalis</name>
    <dbReference type="NCBI Taxonomy" id="2447885"/>
    <lineage>
        <taxon>Bacteria</taxon>
        <taxon>Pseudomonadati</taxon>
        <taxon>Bacteroidota</taxon>
        <taxon>Bacteroidia</taxon>
        <taxon>Bacteroidales</taxon>
        <taxon>Bacteroidaceae</taxon>
        <taxon>Bacteroides</taxon>
    </lineage>
</organism>
<dbReference type="Pfam" id="PF00884">
    <property type="entry name" value="Sulfatase"/>
    <property type="match status" value="1"/>
</dbReference>
<dbReference type="AlphaFoldDB" id="A0A401LZP2"/>
<evidence type="ECO:0000256" key="4">
    <source>
        <dbReference type="ARBA" id="ARBA00022692"/>
    </source>
</evidence>
<comment type="subcellular location">
    <subcellularLocation>
        <location evidence="1">Cell membrane</location>
        <topology evidence="1">Multi-pass membrane protein</topology>
    </subcellularLocation>
</comment>
<sequence length="567" mass="65733">MKLFKNIKKWLENQEHLFYMFLVILIVPNVVLCFTEPLPLMAKVCNVLLPFACYYLLMTLSRNCGKMLWILFLFVFFGAFQIVLLYLFGQSIIAVDMFLNLVTTNSSEALELLDNLIPAVIIVFVLYVPALVLGMILIIKKRRLSLEFIRRERKRAFIVLGISLISLVGAYIQDSRYEPKSDLYPVNVCYNVALAIQRNALTQSYHETSKDFSFHARSTHPENEREVYVMVVGETSRTLNWQLYGYERETNPKLSKQSGLIAFPKVLTESNTTHKSVPMLLSNITACNYDSIYHQKGIITAFKEAGFQTAFFSNQRYNRSFIDFFGMEADTSDFIKEDSVSLTYNPSDDELLKLVEQELAKGVNKQFIVLHTYGSHFNYRERYPSESAYFTPDYPADAERKYRDNLINAYDNSIRYTDGFLARLIGLLEKQQVNAAMIYTSDHGEDIFDDSRHLFLHASPVPSYYQLHVPFLVWMSESYRTTYPEHWEGLTKNQNENVSSSSSFFPTMLYLGGVETAYRDDSQSVASPLYTMKPRVYLNDHNEPRPLDDLGMKKQDFRMLEQKDINY</sequence>
<protein>
    <submittedName>
        <fullName evidence="9">Membrane protein</fullName>
    </submittedName>
</protein>
<dbReference type="Gene3D" id="3.40.720.10">
    <property type="entry name" value="Alkaline Phosphatase, subunit A"/>
    <property type="match status" value="1"/>
</dbReference>
<dbReference type="OrthoDB" id="9786870at2"/>